<name>A0ABN9XL38_9DINO</name>
<evidence type="ECO:0000256" key="1">
    <source>
        <dbReference type="SAM" id="MobiDB-lite"/>
    </source>
</evidence>
<organism evidence="2 3">
    <name type="scientific">Prorocentrum cordatum</name>
    <dbReference type="NCBI Taxonomy" id="2364126"/>
    <lineage>
        <taxon>Eukaryota</taxon>
        <taxon>Sar</taxon>
        <taxon>Alveolata</taxon>
        <taxon>Dinophyceae</taxon>
        <taxon>Prorocentrales</taxon>
        <taxon>Prorocentraceae</taxon>
        <taxon>Prorocentrum</taxon>
    </lineage>
</organism>
<feature type="compositionally biased region" description="Low complexity" evidence="1">
    <location>
        <begin position="210"/>
        <end position="252"/>
    </location>
</feature>
<accession>A0ABN9XL38</accession>
<evidence type="ECO:0000313" key="2">
    <source>
        <dbReference type="EMBL" id="CAK0898924.1"/>
    </source>
</evidence>
<protein>
    <submittedName>
        <fullName evidence="2">Uncharacterized protein</fullName>
    </submittedName>
</protein>
<feature type="non-terminal residue" evidence="2">
    <location>
        <position position="280"/>
    </location>
</feature>
<evidence type="ECO:0000313" key="3">
    <source>
        <dbReference type="Proteomes" id="UP001189429"/>
    </source>
</evidence>
<reference evidence="2" key="1">
    <citation type="submission" date="2023-10" db="EMBL/GenBank/DDBJ databases">
        <authorList>
            <person name="Chen Y."/>
            <person name="Shah S."/>
            <person name="Dougan E. K."/>
            <person name="Thang M."/>
            <person name="Chan C."/>
        </authorList>
    </citation>
    <scope>NUCLEOTIDE SEQUENCE [LARGE SCALE GENOMIC DNA]</scope>
</reference>
<dbReference type="Proteomes" id="UP001189429">
    <property type="component" value="Unassembled WGS sequence"/>
</dbReference>
<dbReference type="EMBL" id="CAUYUJ010020520">
    <property type="protein sequence ID" value="CAK0898924.1"/>
    <property type="molecule type" value="Genomic_DNA"/>
</dbReference>
<sequence>MRQPQRAPLEPCAAAGLLAGAFGALPSIGEDDVEVPAADGQLGPTAEARQLGLSMDDASAGASGSPRDSGAAAAGVPAPSGALFRCAICSTLVYESQLEYHVGVCPDPADPQHGAAPPEPLGAPADGFGGVQESERLRAAPEISTVAAEQAAGPLPDARVGAAREPVAVAAAAVATAAAAAGELMRRGASPDARPARPRCADGLAARQLGPAAAHTPRGAPAATAPQVRRSASAEAAARPRSARSAAVVSTALERDAEPSRSAHAGGQQPGPRRAWRSWE</sequence>
<comment type="caution">
    <text evidence="2">The sequence shown here is derived from an EMBL/GenBank/DDBJ whole genome shotgun (WGS) entry which is preliminary data.</text>
</comment>
<feature type="region of interest" description="Disordered" evidence="1">
    <location>
        <begin position="184"/>
        <end position="280"/>
    </location>
</feature>
<keyword evidence="3" id="KW-1185">Reference proteome</keyword>
<proteinExistence type="predicted"/>
<gene>
    <name evidence="2" type="ORF">PCOR1329_LOCUS76574</name>
</gene>